<dbReference type="InterPro" id="IPR039261">
    <property type="entry name" value="FNR_nucleotide-bd"/>
</dbReference>
<dbReference type="SUPFAM" id="SSF52343">
    <property type="entry name" value="Ferredoxin reductase-like, C-terminal NADP-linked domain"/>
    <property type="match status" value="1"/>
</dbReference>
<keyword evidence="5" id="KW-0001">2Fe-2S</keyword>
<dbReference type="Gene3D" id="2.40.30.10">
    <property type="entry name" value="Translation factors"/>
    <property type="match status" value="1"/>
</dbReference>
<dbReference type="InterPro" id="IPR050415">
    <property type="entry name" value="MRET"/>
</dbReference>
<dbReference type="Gene3D" id="3.40.50.80">
    <property type="entry name" value="Nucleotide-binding domain of ferredoxin-NADP reductase (FNR) module"/>
    <property type="match status" value="1"/>
</dbReference>
<keyword evidence="6" id="KW-0479">Metal-binding</keyword>
<evidence type="ECO:0000256" key="2">
    <source>
        <dbReference type="ARBA" id="ARBA00004141"/>
    </source>
</evidence>
<dbReference type="PANTHER" id="PTHR47354">
    <property type="entry name" value="NADH OXIDOREDUCTASE HCR"/>
    <property type="match status" value="1"/>
</dbReference>
<dbReference type="Proteomes" id="UP000295781">
    <property type="component" value="Chromosome"/>
</dbReference>
<dbReference type="Pfam" id="PF00175">
    <property type="entry name" value="NAD_binding_1"/>
    <property type="match status" value="1"/>
</dbReference>
<accession>A0A4P2QC05</accession>
<dbReference type="InterPro" id="IPR013130">
    <property type="entry name" value="Fe3_Rdtase_TM_dom"/>
</dbReference>
<dbReference type="PROSITE" id="PS51384">
    <property type="entry name" value="FAD_FR"/>
    <property type="match status" value="1"/>
</dbReference>
<keyword evidence="3" id="KW-0285">Flavoprotein</keyword>
<evidence type="ECO:0000256" key="10">
    <source>
        <dbReference type="ARBA" id="ARBA00023004"/>
    </source>
</evidence>
<keyword evidence="12 14" id="KW-0472">Membrane</keyword>
<evidence type="ECO:0000256" key="5">
    <source>
        <dbReference type="ARBA" id="ARBA00022714"/>
    </source>
</evidence>
<comment type="cofactor">
    <cofactor evidence="1">
        <name>FAD</name>
        <dbReference type="ChEBI" id="CHEBI:57692"/>
    </cofactor>
</comment>
<feature type="transmembrane region" description="Helical" evidence="14">
    <location>
        <begin position="188"/>
        <end position="207"/>
    </location>
</feature>
<evidence type="ECO:0000256" key="13">
    <source>
        <dbReference type="SAM" id="MobiDB-lite"/>
    </source>
</evidence>
<sequence>MAWVPPRPAQRRVAPLLWIVAGLALPAGLLSLLLVGAAPAGRGLAVEVAAGLGYVALGLLALQLALGARARWLVDAVGLDTVLLFHRQVGLWTAAFAAAHVVLLAFVEPWYVAHLLDLGADAPRALALALALMGLLLLVLVPRQLTRLRIPYEAWRVGHGLLAVTVVGVALWHALALGRSSATPEERAAMTALVAAPLAVLLGSHLLRPLSALRRPWRVVEVRRERDRVWTLVLEAVGHDGLRFHPGQAVWLTLGRSPLSPRQHPFTVASSAAAPRRVELTIKELGDFTRSIGRTPVGTRAYLAGPYGASALDLRAPRPLVCVAGGIGVTPMMSMLRTLRDRGDRRPALLVYAAGAPDKIVFAPELDELARALDLRVVYVLESPPPGWTGERGLIGGELLDRHLTARYEGAEVFVCGPEPMMNLVERALRDRGVPGARVHAEHFTLVGSRPPGRRSLREQRIRVLAAGAAMLLLAAVLLVAAVRAAPASSTGPGGASALHAPPAARLSGLAPPGGAQGANRTRPKRRARWKFPSPRMGDHAVPPLFSMA</sequence>
<dbReference type="Pfam" id="PF01794">
    <property type="entry name" value="Ferric_reduct"/>
    <property type="match status" value="1"/>
</dbReference>
<feature type="transmembrane region" description="Helical" evidence="14">
    <location>
        <begin position="464"/>
        <end position="483"/>
    </location>
</feature>
<dbReference type="SUPFAM" id="SSF63380">
    <property type="entry name" value="Riboflavin synthase domain-like"/>
    <property type="match status" value="1"/>
</dbReference>
<dbReference type="GO" id="GO:0046872">
    <property type="term" value="F:metal ion binding"/>
    <property type="evidence" value="ECO:0007669"/>
    <property type="project" value="UniProtKB-KW"/>
</dbReference>
<dbReference type="Pfam" id="PF08022">
    <property type="entry name" value="FAD_binding_8"/>
    <property type="match status" value="1"/>
</dbReference>
<keyword evidence="9" id="KW-0560">Oxidoreductase</keyword>
<dbReference type="GO" id="GO:0016020">
    <property type="term" value="C:membrane"/>
    <property type="evidence" value="ECO:0007669"/>
    <property type="project" value="UniProtKB-SubCell"/>
</dbReference>
<dbReference type="InterPro" id="IPR017927">
    <property type="entry name" value="FAD-bd_FR_type"/>
</dbReference>
<proteinExistence type="predicted"/>
<gene>
    <name evidence="16" type="ORF">SOCEGT47_078440</name>
</gene>
<dbReference type="RefSeq" id="WP_165373571.1">
    <property type="nucleotide sequence ID" value="NZ_CP012670.1"/>
</dbReference>
<feature type="region of interest" description="Disordered" evidence="13">
    <location>
        <begin position="490"/>
        <end position="549"/>
    </location>
</feature>
<evidence type="ECO:0000256" key="9">
    <source>
        <dbReference type="ARBA" id="ARBA00023002"/>
    </source>
</evidence>
<dbReference type="InterPro" id="IPR001433">
    <property type="entry name" value="OxRdtase_FAD/NAD-bd"/>
</dbReference>
<evidence type="ECO:0000313" key="16">
    <source>
        <dbReference type="EMBL" id="AUX27260.1"/>
    </source>
</evidence>
<evidence type="ECO:0000256" key="1">
    <source>
        <dbReference type="ARBA" id="ARBA00001974"/>
    </source>
</evidence>
<dbReference type="CDD" id="cd06198">
    <property type="entry name" value="FNR_like_3"/>
    <property type="match status" value="1"/>
</dbReference>
<evidence type="ECO:0000256" key="4">
    <source>
        <dbReference type="ARBA" id="ARBA00022692"/>
    </source>
</evidence>
<evidence type="ECO:0000256" key="14">
    <source>
        <dbReference type="SAM" id="Phobius"/>
    </source>
</evidence>
<evidence type="ECO:0000256" key="3">
    <source>
        <dbReference type="ARBA" id="ARBA00022630"/>
    </source>
</evidence>
<dbReference type="AlphaFoldDB" id="A0A4P2QC05"/>
<dbReference type="InterPro" id="IPR013112">
    <property type="entry name" value="FAD-bd_8"/>
</dbReference>
<evidence type="ECO:0000259" key="15">
    <source>
        <dbReference type="PROSITE" id="PS51384"/>
    </source>
</evidence>
<organism evidence="16 17">
    <name type="scientific">Sorangium cellulosum</name>
    <name type="common">Polyangium cellulosum</name>
    <dbReference type="NCBI Taxonomy" id="56"/>
    <lineage>
        <taxon>Bacteria</taxon>
        <taxon>Pseudomonadati</taxon>
        <taxon>Myxococcota</taxon>
        <taxon>Polyangia</taxon>
        <taxon>Polyangiales</taxon>
        <taxon>Polyangiaceae</taxon>
        <taxon>Sorangium</taxon>
    </lineage>
</organism>
<dbReference type="PANTHER" id="PTHR47354:SF6">
    <property type="entry name" value="NADH OXIDOREDUCTASE HCR"/>
    <property type="match status" value="1"/>
</dbReference>
<feature type="transmembrane region" description="Helical" evidence="14">
    <location>
        <begin position="125"/>
        <end position="142"/>
    </location>
</feature>
<feature type="domain" description="FAD-binding FR-type" evidence="15">
    <location>
        <begin position="212"/>
        <end position="313"/>
    </location>
</feature>
<feature type="transmembrane region" description="Helical" evidence="14">
    <location>
        <begin position="44"/>
        <end position="68"/>
    </location>
</feature>
<evidence type="ECO:0000313" key="17">
    <source>
        <dbReference type="Proteomes" id="UP000295781"/>
    </source>
</evidence>
<feature type="transmembrane region" description="Helical" evidence="14">
    <location>
        <begin position="16"/>
        <end position="38"/>
    </location>
</feature>
<keyword evidence="10" id="KW-0408">Iron</keyword>
<comment type="subcellular location">
    <subcellularLocation>
        <location evidence="2">Membrane</location>
        <topology evidence="2">Multi-pass membrane protein</topology>
    </subcellularLocation>
</comment>
<keyword evidence="7" id="KW-0274">FAD</keyword>
<evidence type="ECO:0000256" key="11">
    <source>
        <dbReference type="ARBA" id="ARBA00023014"/>
    </source>
</evidence>
<dbReference type="PRINTS" id="PR00410">
    <property type="entry name" value="PHEHYDRXLASE"/>
</dbReference>
<reference evidence="16 17" key="1">
    <citation type="submission" date="2015-09" db="EMBL/GenBank/DDBJ databases">
        <title>Sorangium comparison.</title>
        <authorList>
            <person name="Zaburannyi N."/>
            <person name="Bunk B."/>
            <person name="Overmann J."/>
            <person name="Mueller R."/>
        </authorList>
    </citation>
    <scope>NUCLEOTIDE SEQUENCE [LARGE SCALE GENOMIC DNA]</scope>
    <source>
        <strain evidence="16 17">So ceGT47</strain>
    </source>
</reference>
<feature type="transmembrane region" description="Helical" evidence="14">
    <location>
        <begin position="154"/>
        <end position="176"/>
    </location>
</feature>
<dbReference type="GO" id="GO:0051537">
    <property type="term" value="F:2 iron, 2 sulfur cluster binding"/>
    <property type="evidence" value="ECO:0007669"/>
    <property type="project" value="UniProtKB-KW"/>
</dbReference>
<dbReference type="InterPro" id="IPR017938">
    <property type="entry name" value="Riboflavin_synthase-like_b-brl"/>
</dbReference>
<evidence type="ECO:0000256" key="6">
    <source>
        <dbReference type="ARBA" id="ARBA00022723"/>
    </source>
</evidence>
<name>A0A4P2QC05_SORCE</name>
<evidence type="ECO:0000256" key="8">
    <source>
        <dbReference type="ARBA" id="ARBA00022989"/>
    </source>
</evidence>
<keyword evidence="11" id="KW-0411">Iron-sulfur</keyword>
<protein>
    <recommendedName>
        <fullName evidence="15">FAD-binding FR-type domain-containing protein</fullName>
    </recommendedName>
</protein>
<feature type="transmembrane region" description="Helical" evidence="14">
    <location>
        <begin position="89"/>
        <end position="113"/>
    </location>
</feature>
<evidence type="ECO:0000256" key="12">
    <source>
        <dbReference type="ARBA" id="ARBA00023136"/>
    </source>
</evidence>
<dbReference type="EMBL" id="CP012670">
    <property type="protein sequence ID" value="AUX27260.1"/>
    <property type="molecule type" value="Genomic_DNA"/>
</dbReference>
<evidence type="ECO:0000256" key="7">
    <source>
        <dbReference type="ARBA" id="ARBA00022827"/>
    </source>
</evidence>
<keyword evidence="4 14" id="KW-0812">Transmembrane</keyword>
<dbReference type="GO" id="GO:0016491">
    <property type="term" value="F:oxidoreductase activity"/>
    <property type="evidence" value="ECO:0007669"/>
    <property type="project" value="UniProtKB-KW"/>
</dbReference>
<keyword evidence="8 14" id="KW-1133">Transmembrane helix</keyword>